<dbReference type="GeneID" id="64827463"/>
<protein>
    <recommendedName>
        <fullName evidence="2">DUF8147 domain-containing protein</fullName>
    </recommendedName>
</protein>
<dbReference type="OrthoDB" id="331653at2157"/>
<dbReference type="Pfam" id="PF26472">
    <property type="entry name" value="DUF8147"/>
    <property type="match status" value="1"/>
</dbReference>
<reference evidence="3 4" key="1">
    <citation type="submission" date="2021-03" db="EMBL/GenBank/DDBJ databases">
        <title>Halorubrum sodomense MBLA0099, Whole genome shotgun sequencing.</title>
        <authorList>
            <person name="Seo M.-J."/>
            <person name="Cho E.-S."/>
            <person name="Hwang C.Y."/>
        </authorList>
    </citation>
    <scope>NUCLEOTIDE SEQUENCE [LARGE SCALE GENOMIC DNA]</scope>
    <source>
        <strain evidence="3 4">MBLA0099</strain>
    </source>
</reference>
<dbReference type="InterPro" id="IPR058460">
    <property type="entry name" value="DUF8147"/>
</dbReference>
<evidence type="ECO:0000259" key="2">
    <source>
        <dbReference type="Pfam" id="PF26472"/>
    </source>
</evidence>
<evidence type="ECO:0000313" key="4">
    <source>
        <dbReference type="Proteomes" id="UP000679341"/>
    </source>
</evidence>
<sequence length="122" mass="12319">MNWRLVATVGVGVTAFLVAAAGVTELLGASIEFSALVGLPVGVLVGAASAAATRLRLWKNPGARPALLGVAAVGHAVLALAAASYAISSVRGFVTVERALVIALLVGVVVFALARRSPDRFD</sequence>
<name>A0A8T8LI91_9EURY</name>
<accession>A0A8T8LI91</accession>
<dbReference type="EMBL" id="CP073695">
    <property type="protein sequence ID" value="QUO46560.1"/>
    <property type="molecule type" value="Genomic_DNA"/>
</dbReference>
<evidence type="ECO:0000313" key="3">
    <source>
        <dbReference type="EMBL" id="QUO46560.1"/>
    </source>
</evidence>
<dbReference type="KEGG" id="hss:J7656_07945"/>
<proteinExistence type="predicted"/>
<keyword evidence="1" id="KW-0472">Membrane</keyword>
<gene>
    <name evidence="3" type="ORF">J7656_07945</name>
</gene>
<keyword evidence="1" id="KW-0812">Transmembrane</keyword>
<keyword evidence="1" id="KW-1133">Transmembrane helix</keyword>
<dbReference type="RefSeq" id="WP_017343407.1">
    <property type="nucleotide sequence ID" value="NZ_CP073695.1"/>
</dbReference>
<feature type="transmembrane region" description="Helical" evidence="1">
    <location>
        <begin position="93"/>
        <end position="114"/>
    </location>
</feature>
<dbReference type="AlphaFoldDB" id="A0A8T8LI91"/>
<keyword evidence="4" id="KW-1185">Reference proteome</keyword>
<feature type="transmembrane region" description="Helical" evidence="1">
    <location>
        <begin position="67"/>
        <end position="87"/>
    </location>
</feature>
<feature type="transmembrane region" description="Helical" evidence="1">
    <location>
        <begin position="36"/>
        <end position="55"/>
    </location>
</feature>
<feature type="domain" description="DUF8147" evidence="2">
    <location>
        <begin position="4"/>
        <end position="113"/>
    </location>
</feature>
<dbReference type="Proteomes" id="UP000679341">
    <property type="component" value="Chromosome"/>
</dbReference>
<evidence type="ECO:0000256" key="1">
    <source>
        <dbReference type="SAM" id="Phobius"/>
    </source>
</evidence>
<organism evidence="3 4">
    <name type="scientific">Halorubrum ruber</name>
    <dbReference type="NCBI Taxonomy" id="2982524"/>
    <lineage>
        <taxon>Archaea</taxon>
        <taxon>Methanobacteriati</taxon>
        <taxon>Methanobacteriota</taxon>
        <taxon>Stenosarchaea group</taxon>
        <taxon>Halobacteria</taxon>
        <taxon>Halobacteriales</taxon>
        <taxon>Haloferacaceae</taxon>
        <taxon>Halorubrum</taxon>
    </lineage>
</organism>